<feature type="domain" description="MADS-box" evidence="7">
    <location>
        <begin position="8"/>
        <end position="67"/>
    </location>
</feature>
<feature type="coiled-coil region" evidence="6">
    <location>
        <begin position="97"/>
        <end position="124"/>
    </location>
</feature>
<dbReference type="InterPro" id="IPR036879">
    <property type="entry name" value="TF_MADSbox_sf"/>
</dbReference>
<dbReference type="SMART" id="SM00432">
    <property type="entry name" value="MADS"/>
    <property type="match status" value="1"/>
</dbReference>
<protein>
    <recommendedName>
        <fullName evidence="7">MADS-box domain-containing protein</fullName>
    </recommendedName>
</protein>
<dbReference type="GO" id="GO:0005634">
    <property type="term" value="C:nucleus"/>
    <property type="evidence" value="ECO:0007669"/>
    <property type="project" value="UniProtKB-SubCell"/>
</dbReference>
<proteinExistence type="predicted"/>
<evidence type="ECO:0000256" key="3">
    <source>
        <dbReference type="ARBA" id="ARBA00023125"/>
    </source>
</evidence>
<dbReference type="FunFam" id="3.40.1810.10:FF:000006">
    <property type="entry name" value="Agamous-like MADS-box protein AGL62"/>
    <property type="match status" value="1"/>
</dbReference>
<dbReference type="PRINTS" id="PR00404">
    <property type="entry name" value="MADSDOMAIN"/>
</dbReference>
<dbReference type="PROSITE" id="PS50066">
    <property type="entry name" value="MADS_BOX_2"/>
    <property type="match status" value="1"/>
</dbReference>
<dbReference type="InterPro" id="IPR002100">
    <property type="entry name" value="TF_MADSbox"/>
</dbReference>
<dbReference type="GO" id="GO:0046983">
    <property type="term" value="F:protein dimerization activity"/>
    <property type="evidence" value="ECO:0007669"/>
    <property type="project" value="InterPro"/>
</dbReference>
<dbReference type="PANTHER" id="PTHR11945:SF781">
    <property type="entry name" value="MADS-BOX DOMAIN-CONTAINING PROTEIN"/>
    <property type="match status" value="1"/>
</dbReference>
<name>A0A2N9J4P1_FAGSY</name>
<keyword evidence="5" id="KW-0539">Nucleus</keyword>
<evidence type="ECO:0000256" key="6">
    <source>
        <dbReference type="SAM" id="Coils"/>
    </source>
</evidence>
<evidence type="ECO:0000259" key="7">
    <source>
        <dbReference type="PROSITE" id="PS50066"/>
    </source>
</evidence>
<dbReference type="PANTHER" id="PTHR11945">
    <property type="entry name" value="MADS BOX PROTEIN"/>
    <property type="match status" value="1"/>
</dbReference>
<dbReference type="SUPFAM" id="SSF55455">
    <property type="entry name" value="SRF-like"/>
    <property type="match status" value="1"/>
</dbReference>
<keyword evidence="4" id="KW-0804">Transcription</keyword>
<evidence type="ECO:0000256" key="5">
    <source>
        <dbReference type="ARBA" id="ARBA00023242"/>
    </source>
</evidence>
<dbReference type="GO" id="GO:0000978">
    <property type="term" value="F:RNA polymerase II cis-regulatory region sequence-specific DNA binding"/>
    <property type="evidence" value="ECO:0007669"/>
    <property type="project" value="TreeGrafter"/>
</dbReference>
<sequence length="220" mass="24943">MVIQKKTQGRQKIEMKELRGSKQQVTFSKRRAGLFKKAGELCVLCGAEVAVIVFSRKDKVFCFGHPDVETVLDRYLITGENTLITDESSSSQNYVAVNEFNMQYAEAQKELEMEKNRLEEMKKKTTTGAGGFWWDEALDENMGLEEMQQYMWALEEARKKVAATLDERMRRSSLMSAMNMREGVGNYVGLANDFVNPNLKDGNGGGFFNSHGYGFGHGRF</sequence>
<evidence type="ECO:0000256" key="2">
    <source>
        <dbReference type="ARBA" id="ARBA00023015"/>
    </source>
</evidence>
<keyword evidence="3" id="KW-0238">DNA-binding</keyword>
<reference evidence="8" key="1">
    <citation type="submission" date="2018-02" db="EMBL/GenBank/DDBJ databases">
        <authorList>
            <person name="Cohen D.B."/>
            <person name="Kent A.D."/>
        </authorList>
    </citation>
    <scope>NUCLEOTIDE SEQUENCE</scope>
</reference>
<dbReference type="AlphaFoldDB" id="A0A2N9J4P1"/>
<comment type="subcellular location">
    <subcellularLocation>
        <location evidence="1">Nucleus</location>
    </subcellularLocation>
</comment>
<dbReference type="EMBL" id="OIVN01006404">
    <property type="protein sequence ID" value="SPD32437.1"/>
    <property type="molecule type" value="Genomic_DNA"/>
</dbReference>
<gene>
    <name evidence="8" type="ORF">FSB_LOCUS60319</name>
</gene>
<dbReference type="Gene3D" id="3.40.1810.10">
    <property type="entry name" value="Transcription factor, MADS-box"/>
    <property type="match status" value="1"/>
</dbReference>
<keyword evidence="6" id="KW-0175">Coiled coil</keyword>
<evidence type="ECO:0000313" key="8">
    <source>
        <dbReference type="EMBL" id="SPD32437.1"/>
    </source>
</evidence>
<dbReference type="GO" id="GO:0000981">
    <property type="term" value="F:DNA-binding transcription factor activity, RNA polymerase II-specific"/>
    <property type="evidence" value="ECO:0007669"/>
    <property type="project" value="TreeGrafter"/>
</dbReference>
<organism evidence="8">
    <name type="scientific">Fagus sylvatica</name>
    <name type="common">Beechnut</name>
    <dbReference type="NCBI Taxonomy" id="28930"/>
    <lineage>
        <taxon>Eukaryota</taxon>
        <taxon>Viridiplantae</taxon>
        <taxon>Streptophyta</taxon>
        <taxon>Embryophyta</taxon>
        <taxon>Tracheophyta</taxon>
        <taxon>Spermatophyta</taxon>
        <taxon>Magnoliopsida</taxon>
        <taxon>eudicotyledons</taxon>
        <taxon>Gunneridae</taxon>
        <taxon>Pentapetalae</taxon>
        <taxon>rosids</taxon>
        <taxon>fabids</taxon>
        <taxon>Fagales</taxon>
        <taxon>Fagaceae</taxon>
        <taxon>Fagus</taxon>
    </lineage>
</organism>
<keyword evidence="2" id="KW-0805">Transcription regulation</keyword>
<dbReference type="Pfam" id="PF00319">
    <property type="entry name" value="SRF-TF"/>
    <property type="match status" value="1"/>
</dbReference>
<evidence type="ECO:0000256" key="4">
    <source>
        <dbReference type="ARBA" id="ARBA00023163"/>
    </source>
</evidence>
<accession>A0A2N9J4P1</accession>
<evidence type="ECO:0000256" key="1">
    <source>
        <dbReference type="ARBA" id="ARBA00004123"/>
    </source>
</evidence>